<organism evidence="7 8">
    <name type="scientific">Ustilago trichophora</name>
    <dbReference type="NCBI Taxonomy" id="86804"/>
    <lineage>
        <taxon>Eukaryota</taxon>
        <taxon>Fungi</taxon>
        <taxon>Dikarya</taxon>
        <taxon>Basidiomycota</taxon>
        <taxon>Ustilaginomycotina</taxon>
        <taxon>Ustilaginomycetes</taxon>
        <taxon>Ustilaginales</taxon>
        <taxon>Ustilaginaceae</taxon>
        <taxon>Ustilago</taxon>
    </lineage>
</organism>
<name>A0A5C3E0R3_9BASI</name>
<dbReference type="AlphaFoldDB" id="A0A5C3E0R3"/>
<feature type="compositionally biased region" description="Polar residues" evidence="5">
    <location>
        <begin position="248"/>
        <end position="267"/>
    </location>
</feature>
<dbReference type="InterPro" id="IPR019734">
    <property type="entry name" value="TPR_rpt"/>
</dbReference>
<evidence type="ECO:0000256" key="2">
    <source>
        <dbReference type="ARBA" id="ARBA00022803"/>
    </source>
</evidence>
<dbReference type="OrthoDB" id="629492at2759"/>
<evidence type="ECO:0000256" key="3">
    <source>
        <dbReference type="ARBA" id="ARBA00038275"/>
    </source>
</evidence>
<dbReference type="GO" id="GO:0101031">
    <property type="term" value="C:protein folding chaperone complex"/>
    <property type="evidence" value="ECO:0007669"/>
    <property type="project" value="TreeGrafter"/>
</dbReference>
<keyword evidence="1" id="KW-0677">Repeat</keyword>
<evidence type="ECO:0000313" key="7">
    <source>
        <dbReference type="EMBL" id="SPO23101.1"/>
    </source>
</evidence>
<dbReference type="InterPro" id="IPR025986">
    <property type="entry name" value="RPAP3-like_C"/>
</dbReference>
<evidence type="ECO:0000256" key="5">
    <source>
        <dbReference type="SAM" id="MobiDB-lite"/>
    </source>
</evidence>
<feature type="region of interest" description="Disordered" evidence="5">
    <location>
        <begin position="128"/>
        <end position="272"/>
    </location>
</feature>
<feature type="compositionally biased region" description="Polar residues" evidence="5">
    <location>
        <begin position="165"/>
        <end position="175"/>
    </location>
</feature>
<dbReference type="Gene3D" id="1.25.40.10">
    <property type="entry name" value="Tetratricopeptide repeat domain"/>
    <property type="match status" value="1"/>
</dbReference>
<dbReference type="InterPro" id="IPR051966">
    <property type="entry name" value="RPAP3"/>
</dbReference>
<feature type="compositionally biased region" description="Polar residues" evidence="5">
    <location>
        <begin position="145"/>
        <end position="156"/>
    </location>
</feature>
<gene>
    <name evidence="7" type="ORF">UTRI_01779</name>
</gene>
<keyword evidence="2" id="KW-0802">TPR repeat</keyword>
<accession>A0A5C3E0R3</accession>
<dbReference type="EMBL" id="OOIN01000005">
    <property type="protein sequence ID" value="SPO23101.1"/>
    <property type="molecule type" value="Genomic_DNA"/>
</dbReference>
<feature type="compositionally biased region" description="Low complexity" evidence="5">
    <location>
        <begin position="284"/>
        <end position="306"/>
    </location>
</feature>
<feature type="region of interest" description="Disordered" evidence="5">
    <location>
        <begin position="284"/>
        <end position="313"/>
    </location>
</feature>
<dbReference type="InterPro" id="IPR011990">
    <property type="entry name" value="TPR-like_helical_dom_sf"/>
</dbReference>
<dbReference type="PANTHER" id="PTHR46423:SF1">
    <property type="entry name" value="RNA POLYMERASE II-ASSOCIATED PROTEIN 3"/>
    <property type="match status" value="1"/>
</dbReference>
<feature type="region of interest" description="Disordered" evidence="5">
    <location>
        <begin position="1"/>
        <end position="22"/>
    </location>
</feature>
<dbReference type="Pfam" id="PF13877">
    <property type="entry name" value="RPAP3_C"/>
    <property type="match status" value="1"/>
</dbReference>
<feature type="compositionally biased region" description="Basic and acidic residues" evidence="5">
    <location>
        <begin position="1"/>
        <end position="14"/>
    </location>
</feature>
<keyword evidence="8" id="KW-1185">Reference proteome</keyword>
<evidence type="ECO:0000256" key="1">
    <source>
        <dbReference type="ARBA" id="ARBA00022737"/>
    </source>
</evidence>
<protein>
    <recommendedName>
        <fullName evidence="4">RNA polymerase II-associated protein 3</fullName>
    </recommendedName>
</protein>
<evidence type="ECO:0000259" key="6">
    <source>
        <dbReference type="Pfam" id="PF13877"/>
    </source>
</evidence>
<dbReference type="SUPFAM" id="SSF48452">
    <property type="entry name" value="TPR-like"/>
    <property type="match status" value="1"/>
</dbReference>
<dbReference type="PANTHER" id="PTHR46423">
    <property type="entry name" value="RNA POLYMERASE II-ASSOCIATED PROTEIN 3"/>
    <property type="match status" value="1"/>
</dbReference>
<evidence type="ECO:0000313" key="8">
    <source>
        <dbReference type="Proteomes" id="UP000324022"/>
    </source>
</evidence>
<comment type="similarity">
    <text evidence="3">Belongs to the RPAP3 family.</text>
</comment>
<reference evidence="7 8" key="1">
    <citation type="submission" date="2018-03" db="EMBL/GenBank/DDBJ databases">
        <authorList>
            <person name="Guldener U."/>
        </authorList>
    </citation>
    <scope>NUCLEOTIDE SEQUENCE [LARGE SCALE GENOMIC DNA]</scope>
    <source>
        <strain evidence="7 8">NBRC100155</strain>
    </source>
</reference>
<feature type="domain" description="RNA-polymerase II-associated protein 3-like C-terminal" evidence="6">
    <location>
        <begin position="310"/>
        <end position="398"/>
    </location>
</feature>
<evidence type="ECO:0000256" key="4">
    <source>
        <dbReference type="ARBA" id="ARBA00040133"/>
    </source>
</evidence>
<proteinExistence type="inferred from homology"/>
<dbReference type="SMART" id="SM00028">
    <property type="entry name" value="TPR"/>
    <property type="match status" value="3"/>
</dbReference>
<dbReference type="Proteomes" id="UP000324022">
    <property type="component" value="Unassembled WGS sequence"/>
</dbReference>
<feature type="compositionally biased region" description="Polar residues" evidence="5">
    <location>
        <begin position="225"/>
        <end position="240"/>
    </location>
</feature>
<sequence>MDTKHTLDKAKAQEAKQQGNEAFGKKQYPEAIGFYSAAHVADPTEPTYPLNRAMAYIKLGKFVDAERDCTTALSLSPNNVKALYRRATAKAGADQLTSAIEDYEAVLRLDAGNVEARAGLTKARQALVSQKPKRTEPIDLGKFSKASSTTEGSTAQVGIPKSKQDTAANGSSSSVEAARKFLQQVGMSDTDEQDKTVVTSKPSTSALPAKFPGETGGFLREVTTRKTTVKPTSQSISLASVPSARSCADQTSPAAATSGSAQSTVMPTTSTAAKKTASALNFGASSTAISTPAPTPRARPQTRTAPGKMSATEFHRRWKTKSGRLKLLASIDPDSIPSMIDTMLEPELVAEILKTLAEGQRISSEDVDLKEMTISVLEALPRCKRFGMTVSMLDATEKGDAAFCIDAVGRHDLKSTWEV</sequence>
<feature type="compositionally biased region" description="Polar residues" evidence="5">
    <location>
        <begin position="196"/>
        <end position="206"/>
    </location>
</feature>